<dbReference type="AlphaFoldDB" id="A0A975U1V5"/>
<dbReference type="KEGG" id="elio:KO353_14255"/>
<keyword evidence="5" id="KW-1185">Reference proteome</keyword>
<dbReference type="PANTHER" id="PTHR44858:SF1">
    <property type="entry name" value="UDP-N-ACETYLGLUCOSAMINE--PEPTIDE N-ACETYLGLUCOSAMINYLTRANSFERASE SPINDLY-RELATED"/>
    <property type="match status" value="1"/>
</dbReference>
<dbReference type="Proteomes" id="UP000694001">
    <property type="component" value="Chromosome"/>
</dbReference>
<keyword evidence="2" id="KW-0802">TPR repeat</keyword>
<dbReference type="Pfam" id="PF13432">
    <property type="entry name" value="TPR_16"/>
    <property type="match status" value="1"/>
</dbReference>
<dbReference type="InterPro" id="IPR019734">
    <property type="entry name" value="TPR_rpt"/>
</dbReference>
<dbReference type="InterPro" id="IPR050498">
    <property type="entry name" value="Ycf3"/>
</dbReference>
<evidence type="ECO:0000256" key="2">
    <source>
        <dbReference type="ARBA" id="ARBA00022803"/>
    </source>
</evidence>
<reference evidence="4" key="1">
    <citation type="submission" date="2021-06" db="EMBL/GenBank/DDBJ databases">
        <title>Elioraea tepida, sp. nov., a moderately thermophilic aerobic anoxygenic phototrophic bacterium isolated from an alkaline siliceous hot spring mat community in Yellowstone National Park, WY, USA.</title>
        <authorList>
            <person name="Saini M.K."/>
            <person name="Yoshida S."/>
            <person name="Sebastian A."/>
            <person name="Hirose S."/>
            <person name="Hara E."/>
            <person name="Tamaki H."/>
            <person name="Soulier N.T."/>
            <person name="Albert I."/>
            <person name="Hanada S."/>
            <person name="Bryant D.A."/>
            <person name="Tank M."/>
        </authorList>
    </citation>
    <scope>NUCLEOTIDE SEQUENCE</scope>
    <source>
        <strain evidence="4">MS-P2</strain>
    </source>
</reference>
<feature type="compositionally biased region" description="Pro residues" evidence="3">
    <location>
        <begin position="317"/>
        <end position="329"/>
    </location>
</feature>
<dbReference type="EMBL" id="CP076448">
    <property type="protein sequence ID" value="QXM24387.1"/>
    <property type="molecule type" value="Genomic_DNA"/>
</dbReference>
<name>A0A975U1V5_9PROT</name>
<dbReference type="Pfam" id="PF13371">
    <property type="entry name" value="TPR_9"/>
    <property type="match status" value="1"/>
</dbReference>
<feature type="compositionally biased region" description="Low complexity" evidence="3">
    <location>
        <begin position="299"/>
        <end position="316"/>
    </location>
</feature>
<dbReference type="SMART" id="SM00028">
    <property type="entry name" value="TPR"/>
    <property type="match status" value="4"/>
</dbReference>
<organism evidence="4 5">
    <name type="scientific">Elioraea tepida</name>
    <dbReference type="NCBI Taxonomy" id="2843330"/>
    <lineage>
        <taxon>Bacteria</taxon>
        <taxon>Pseudomonadati</taxon>
        <taxon>Pseudomonadota</taxon>
        <taxon>Alphaproteobacteria</taxon>
        <taxon>Acetobacterales</taxon>
        <taxon>Elioraeaceae</taxon>
        <taxon>Elioraea</taxon>
    </lineage>
</organism>
<dbReference type="RefSeq" id="WP_218285444.1">
    <property type="nucleotide sequence ID" value="NZ_CP076448.1"/>
</dbReference>
<feature type="region of interest" description="Disordered" evidence="3">
    <location>
        <begin position="32"/>
        <end position="71"/>
    </location>
</feature>
<gene>
    <name evidence="4" type="ORF">KO353_14255</name>
</gene>
<proteinExistence type="predicted"/>
<evidence type="ECO:0000256" key="3">
    <source>
        <dbReference type="SAM" id="MobiDB-lite"/>
    </source>
</evidence>
<evidence type="ECO:0000313" key="5">
    <source>
        <dbReference type="Proteomes" id="UP000694001"/>
    </source>
</evidence>
<evidence type="ECO:0000313" key="4">
    <source>
        <dbReference type="EMBL" id="QXM24387.1"/>
    </source>
</evidence>
<dbReference type="PANTHER" id="PTHR44858">
    <property type="entry name" value="TETRATRICOPEPTIDE REPEAT PROTEIN 6"/>
    <property type="match status" value="1"/>
</dbReference>
<feature type="region of interest" description="Disordered" evidence="3">
    <location>
        <begin position="285"/>
        <end position="329"/>
    </location>
</feature>
<feature type="compositionally biased region" description="Pro residues" evidence="3">
    <location>
        <begin position="55"/>
        <end position="64"/>
    </location>
</feature>
<protein>
    <submittedName>
        <fullName evidence="4">Tetratricopeptide repeat protein</fullName>
    </submittedName>
</protein>
<sequence length="329" mass="33918">MSRSATVLGVLLALVVAGFGLWLTAEDDATPAPGEVAEMAPSPTGPAEAGSPLIAPDPPVPSAPPASASAERDEAYDRCMALAIANPESAVREARAWRAAGGGDAARHCEAMARLRSGDGSGAAGLLEELGRDALAPADVRAALFAQAAQIWLEVGDLTRAYAAVTLALALRPDDPELLTDRAVIAASAGRFQEAIDDLTRVIDLRPFLAEPYVLRATAWRQLGQPALARDDIARALARNPVNQEAWLESGNLRRAGGDARGARQDWEQAIRIAPETTTAALAAENISRLGSPAEAPRAASQPSEGPGSPAGAAPTAPAPPAPGEAPRR</sequence>
<accession>A0A975U1V5</accession>
<evidence type="ECO:0000256" key="1">
    <source>
        <dbReference type="ARBA" id="ARBA00022737"/>
    </source>
</evidence>
<keyword evidence="1" id="KW-0677">Repeat</keyword>